<dbReference type="Pfam" id="PF02371">
    <property type="entry name" value="Transposase_20"/>
    <property type="match status" value="1"/>
</dbReference>
<dbReference type="AlphaFoldDB" id="A0AB33R4Z2"/>
<feature type="domain" description="Transposase IS116/IS110/IS902 C-terminal" evidence="2">
    <location>
        <begin position="255"/>
        <end position="342"/>
    </location>
</feature>
<dbReference type="InterPro" id="IPR002525">
    <property type="entry name" value="Transp_IS110-like_N"/>
</dbReference>
<dbReference type="PANTHER" id="PTHR33055">
    <property type="entry name" value="TRANSPOSASE FOR INSERTION SEQUENCE ELEMENT IS1111A"/>
    <property type="match status" value="1"/>
</dbReference>
<reference evidence="3 4" key="1">
    <citation type="submission" date="2012-05" db="EMBL/GenBank/DDBJ databases">
        <title>Complete genome sequence of a Streptococcus dysgalactiae subsp. equisimilis strain possessing Lancefield's group A antigen.</title>
        <authorList>
            <person name="Luetticken R."/>
            <person name="Bruellhoff K."/>
            <person name="Van der Linden M."/>
            <person name="Peltroche-Llacsahuanga H."/>
            <person name="Blom J."/>
            <person name="Weber-Lehmann J."/>
            <person name="Ferretti J.J."/>
            <person name="McShan W.M."/>
        </authorList>
    </citation>
    <scope>NUCLEOTIDE SEQUENCE [LARGE SCALE GENOMIC DNA]</scope>
    <source>
        <strain evidence="3 4">AC-2713</strain>
    </source>
</reference>
<feature type="domain" description="Transposase IS110-like N-terminal" evidence="1">
    <location>
        <begin position="10"/>
        <end position="155"/>
    </location>
</feature>
<proteinExistence type="predicted"/>
<evidence type="ECO:0000313" key="3">
    <source>
        <dbReference type="EMBL" id="CCI62509.1"/>
    </source>
</evidence>
<protein>
    <submittedName>
        <fullName evidence="3">Probable family 20 transposase</fullName>
    </submittedName>
</protein>
<evidence type="ECO:0000259" key="2">
    <source>
        <dbReference type="Pfam" id="PF02371"/>
    </source>
</evidence>
<dbReference type="InterPro" id="IPR047650">
    <property type="entry name" value="Transpos_IS110"/>
</dbReference>
<dbReference type="KEGG" id="sdc:SDSE_1012"/>
<dbReference type="RefSeq" id="WP_015057566.1">
    <property type="nucleotide sequence ID" value="NC_019042.1"/>
</dbReference>
<evidence type="ECO:0000313" key="4">
    <source>
        <dbReference type="Proteomes" id="UP000009215"/>
    </source>
</evidence>
<dbReference type="Proteomes" id="UP000009215">
    <property type="component" value="Chromosome"/>
</dbReference>
<dbReference type="InterPro" id="IPR003346">
    <property type="entry name" value="Transposase_20"/>
</dbReference>
<dbReference type="GO" id="GO:0003677">
    <property type="term" value="F:DNA binding"/>
    <property type="evidence" value="ECO:0007669"/>
    <property type="project" value="InterPro"/>
</dbReference>
<dbReference type="PANTHER" id="PTHR33055:SF13">
    <property type="entry name" value="TRANSPOSASE"/>
    <property type="match status" value="1"/>
</dbReference>
<evidence type="ECO:0000259" key="1">
    <source>
        <dbReference type="Pfam" id="PF01548"/>
    </source>
</evidence>
<dbReference type="NCBIfam" id="NF033542">
    <property type="entry name" value="transpos_IS110"/>
    <property type="match status" value="1"/>
</dbReference>
<dbReference type="GO" id="GO:0006313">
    <property type="term" value="P:DNA transposition"/>
    <property type="evidence" value="ECO:0007669"/>
    <property type="project" value="InterPro"/>
</dbReference>
<dbReference type="EMBL" id="HE858529">
    <property type="protein sequence ID" value="CCI62509.1"/>
    <property type="molecule type" value="Genomic_DNA"/>
</dbReference>
<name>A0AB33R4Z2_STREQ</name>
<organism evidence="3 4">
    <name type="scientific">Streptococcus dysgalactiae subsp. equisimilis AC-2713</name>
    <dbReference type="NCBI Taxonomy" id="759913"/>
    <lineage>
        <taxon>Bacteria</taxon>
        <taxon>Bacillati</taxon>
        <taxon>Bacillota</taxon>
        <taxon>Bacilli</taxon>
        <taxon>Lactobacillales</taxon>
        <taxon>Streptococcaceae</taxon>
        <taxon>Streptococcus</taxon>
    </lineage>
</organism>
<dbReference type="Pfam" id="PF01548">
    <property type="entry name" value="DEDD_Tnp_IS110"/>
    <property type="match status" value="1"/>
</dbReference>
<accession>A0AB33R4Z2</accession>
<sequence length="410" mass="46960">MLKIVYPNCCGIDVHKTFVVAVIAITNNQGITEYHRKRFSTFTNGLTQLRDWLEYYSCFDVCMESTGKYWIPVFNILEEQTNVCLAHPKYVKAIRGKKTDKKDAQWIADLFKHDLVASSFIPPLKIRQLRDLFRYRMKLTQLQVGEKNRYQNCLTWSNLQIASVVSDVFGKSAQAIIIKSILDNPQDKPNIEQLVHKRMKNKVQDLEIAMEGALTPEQAEKIRVIKAHYDALAISKEDLEQMIRELGQDYQHQVKLIQTVPGFKEDLSALRIISEIGCDMTVFDSAAKLCSWAGLVPANNESAGKKFSTRISKGGKYLKPFLVQVANAVVKSDKHPELRNKYLKLKKRRGHRKAISAICRRLLVSVYQVLRKQEDYNPVLQGLTEIRNPDKTMSVQDAVRFAQQHGFNVA</sequence>
<dbReference type="GO" id="GO:0004803">
    <property type="term" value="F:transposase activity"/>
    <property type="evidence" value="ECO:0007669"/>
    <property type="project" value="InterPro"/>
</dbReference>
<gene>
    <name evidence="3" type="ORF">SDSE_1012</name>
</gene>